<dbReference type="EMBL" id="JANPWB010000014">
    <property type="protein sequence ID" value="KAJ1099052.1"/>
    <property type="molecule type" value="Genomic_DNA"/>
</dbReference>
<accession>A0AAV7M6B7</accession>
<feature type="compositionally biased region" description="Polar residues" evidence="1">
    <location>
        <begin position="103"/>
        <end position="112"/>
    </location>
</feature>
<feature type="compositionally biased region" description="Basic and acidic residues" evidence="1">
    <location>
        <begin position="135"/>
        <end position="145"/>
    </location>
</feature>
<dbReference type="AlphaFoldDB" id="A0AAV7M6B7"/>
<organism evidence="2 3">
    <name type="scientific">Pleurodeles waltl</name>
    <name type="common">Iberian ribbed newt</name>
    <dbReference type="NCBI Taxonomy" id="8319"/>
    <lineage>
        <taxon>Eukaryota</taxon>
        <taxon>Metazoa</taxon>
        <taxon>Chordata</taxon>
        <taxon>Craniata</taxon>
        <taxon>Vertebrata</taxon>
        <taxon>Euteleostomi</taxon>
        <taxon>Amphibia</taxon>
        <taxon>Batrachia</taxon>
        <taxon>Caudata</taxon>
        <taxon>Salamandroidea</taxon>
        <taxon>Salamandridae</taxon>
        <taxon>Pleurodelinae</taxon>
        <taxon>Pleurodeles</taxon>
    </lineage>
</organism>
<evidence type="ECO:0000313" key="3">
    <source>
        <dbReference type="Proteomes" id="UP001066276"/>
    </source>
</evidence>
<gene>
    <name evidence="2" type="ORF">NDU88_004156</name>
</gene>
<evidence type="ECO:0000256" key="1">
    <source>
        <dbReference type="SAM" id="MobiDB-lite"/>
    </source>
</evidence>
<reference evidence="2" key="1">
    <citation type="journal article" date="2022" name="bioRxiv">
        <title>Sequencing and chromosome-scale assembly of the giantPleurodeles waltlgenome.</title>
        <authorList>
            <person name="Brown T."/>
            <person name="Elewa A."/>
            <person name="Iarovenko S."/>
            <person name="Subramanian E."/>
            <person name="Araus A.J."/>
            <person name="Petzold A."/>
            <person name="Susuki M."/>
            <person name="Suzuki K.-i.T."/>
            <person name="Hayashi T."/>
            <person name="Toyoda A."/>
            <person name="Oliveira C."/>
            <person name="Osipova E."/>
            <person name="Leigh N.D."/>
            <person name="Simon A."/>
            <person name="Yun M.H."/>
        </authorList>
    </citation>
    <scope>NUCLEOTIDE SEQUENCE</scope>
    <source>
        <strain evidence="2">20211129_DDA</strain>
        <tissue evidence="2">Liver</tissue>
    </source>
</reference>
<sequence>MVLGIETALEHSKEELKEGEALERELLGDDWVSEAKQLLERLNKAIEDHNNFELKKKEDKVTKGIKNYSKEKAFPYSRDNYFSTFPAQDRQYACGQYKKDHSVTFSNSSAGSEDSDPLVVPIHTDTHAGQPFLAKDTRGGAEGEAKLSTYPQKNARQDER</sequence>
<feature type="region of interest" description="Disordered" evidence="1">
    <location>
        <begin position="103"/>
        <end position="160"/>
    </location>
</feature>
<protein>
    <submittedName>
        <fullName evidence="2">Uncharacterized protein</fullName>
    </submittedName>
</protein>
<evidence type="ECO:0000313" key="2">
    <source>
        <dbReference type="EMBL" id="KAJ1099052.1"/>
    </source>
</evidence>
<dbReference type="Proteomes" id="UP001066276">
    <property type="component" value="Chromosome 10"/>
</dbReference>
<comment type="caution">
    <text evidence="2">The sequence shown here is derived from an EMBL/GenBank/DDBJ whole genome shotgun (WGS) entry which is preliminary data.</text>
</comment>
<keyword evidence="3" id="KW-1185">Reference proteome</keyword>
<proteinExistence type="predicted"/>
<name>A0AAV7M6B7_PLEWA</name>